<keyword evidence="8 10" id="KW-0675">Receptor</keyword>
<dbReference type="GO" id="GO:0071880">
    <property type="term" value="P:adenylate cyclase-activating adrenergic receptor signaling pathway"/>
    <property type="evidence" value="ECO:0007669"/>
    <property type="project" value="TreeGrafter"/>
</dbReference>
<protein>
    <submittedName>
        <fullName evidence="15">Octopamine receptor beta-2R-like</fullName>
    </submittedName>
</protein>
<feature type="compositionally biased region" description="Low complexity" evidence="11">
    <location>
        <begin position="1"/>
        <end position="17"/>
    </location>
</feature>
<dbReference type="GO" id="GO:0043410">
    <property type="term" value="P:positive regulation of MAPK cascade"/>
    <property type="evidence" value="ECO:0007669"/>
    <property type="project" value="TreeGrafter"/>
</dbReference>
<dbReference type="OMA" id="LSMTCEV"/>
<keyword evidence="14" id="KW-1185">Reference proteome</keyword>
<keyword evidence="6 10" id="KW-0297">G-protein coupled receptor</keyword>
<keyword evidence="4 10" id="KW-0812">Transmembrane</keyword>
<feature type="compositionally biased region" description="Polar residues" evidence="11">
    <location>
        <begin position="304"/>
        <end position="318"/>
    </location>
</feature>
<keyword evidence="9 10" id="KW-0807">Transducer</keyword>
<dbReference type="AlphaFoldDB" id="A0A8B7NCP7"/>
<dbReference type="PANTHER" id="PTHR24248">
    <property type="entry name" value="ADRENERGIC RECEPTOR-RELATED G-PROTEIN COUPLED RECEPTOR"/>
    <property type="match status" value="1"/>
</dbReference>
<dbReference type="Pfam" id="PF00001">
    <property type="entry name" value="7tm_1"/>
    <property type="match status" value="1"/>
</dbReference>
<dbReference type="GO" id="GO:0004935">
    <property type="term" value="F:adrenergic receptor activity"/>
    <property type="evidence" value="ECO:0007669"/>
    <property type="project" value="InterPro"/>
</dbReference>
<dbReference type="CDD" id="cd15066">
    <property type="entry name" value="7tmA_DmOct-betaAR-like"/>
    <property type="match status" value="1"/>
</dbReference>
<dbReference type="KEGG" id="hazt:108668630"/>
<feature type="transmembrane region" description="Helical" evidence="12">
    <location>
        <begin position="248"/>
        <end position="269"/>
    </location>
</feature>
<feature type="transmembrane region" description="Helical" evidence="12">
    <location>
        <begin position="116"/>
        <end position="139"/>
    </location>
</feature>
<keyword evidence="5 12" id="KW-1133">Transmembrane helix</keyword>
<keyword evidence="7 12" id="KW-0472">Membrane</keyword>
<evidence type="ECO:0000256" key="10">
    <source>
        <dbReference type="RuleBase" id="RU000688"/>
    </source>
</evidence>
<evidence type="ECO:0000256" key="8">
    <source>
        <dbReference type="ARBA" id="ARBA00023170"/>
    </source>
</evidence>
<evidence type="ECO:0000256" key="6">
    <source>
        <dbReference type="ARBA" id="ARBA00023040"/>
    </source>
</evidence>
<dbReference type="GO" id="GO:0004989">
    <property type="term" value="F:octopamine receptor activity"/>
    <property type="evidence" value="ECO:0007669"/>
    <property type="project" value="TreeGrafter"/>
</dbReference>
<sequence>MATVKFSNRSSFGNSSSAPTAHNLTLNESDTNDVLQYYSKWPSYNDSSQSYSDSYNGSNNRLLERMHGDQEEEEFVHRSLLLMVITGILMAFIIVCAVLGNLLVVVSVIRHRKLRIITNFFVVSLAIADILVAIMAMPFNLSVELMGKWLFSYNMCNLWNSFDVYASTVSILHLCCISIDRHFAIVRPLDYPMVMTKRRVAFMLCGVWLAPIIISFLPIFMEWYTTPENVLFMRDHPDVCRFEVNTTYALVSSSISFWVPCSVMLYMYYRIYQEASRQEKMLLRRARPSCASQIPFASSDPLPTATTPQGPKSRQGSSGSMAVSKVLAANAKLLEPPPHMEGGGRRLLVHRTSTDAQDCSPARERNLIKLKREHKAARTLGIIMGAFITCWMPFFLWYVIATLCGQETCPVPGIVVSILFWIGYFNSMLNPAIYAYFNRDFREAFKRTLTCLFCSCCERDKSEQAWLSGSCANTNTGQTYYDSDVYLQHNGHTQTRTRAPGIRIDINSSI</sequence>
<dbReference type="SUPFAM" id="SSF81321">
    <property type="entry name" value="Family A G protein-coupled receptor-like"/>
    <property type="match status" value="1"/>
</dbReference>
<dbReference type="PANTHER" id="PTHR24248:SF66">
    <property type="entry name" value="OCTOPAMINE RECEPTOR BETA-3R"/>
    <property type="match status" value="1"/>
</dbReference>
<dbReference type="SMART" id="SM01381">
    <property type="entry name" value="7TM_GPCR_Srsx"/>
    <property type="match status" value="1"/>
</dbReference>
<evidence type="ECO:0000256" key="7">
    <source>
        <dbReference type="ARBA" id="ARBA00023136"/>
    </source>
</evidence>
<dbReference type="InterPro" id="IPR002233">
    <property type="entry name" value="ADR_fam"/>
</dbReference>
<dbReference type="InterPro" id="IPR017452">
    <property type="entry name" value="GPCR_Rhodpsn_7TM"/>
</dbReference>
<accession>A0A8B7NCP7</accession>
<feature type="domain" description="G-protein coupled receptors family 1 profile" evidence="13">
    <location>
        <begin position="100"/>
        <end position="434"/>
    </location>
</feature>
<reference evidence="15" key="1">
    <citation type="submission" date="2025-08" db="UniProtKB">
        <authorList>
            <consortium name="RefSeq"/>
        </authorList>
    </citation>
    <scope>IDENTIFICATION</scope>
    <source>
        <tissue evidence="15">Whole organism</tissue>
    </source>
</reference>
<evidence type="ECO:0000256" key="3">
    <source>
        <dbReference type="ARBA" id="ARBA00022475"/>
    </source>
</evidence>
<feature type="transmembrane region" description="Helical" evidence="12">
    <location>
        <begin position="379"/>
        <end position="400"/>
    </location>
</feature>
<feature type="region of interest" description="Disordered" evidence="11">
    <location>
        <begin position="293"/>
        <end position="318"/>
    </location>
</feature>
<evidence type="ECO:0000256" key="5">
    <source>
        <dbReference type="ARBA" id="ARBA00022989"/>
    </source>
</evidence>
<dbReference type="GeneID" id="108668630"/>
<dbReference type="RefSeq" id="XP_018011362.1">
    <property type="nucleotide sequence ID" value="XM_018155873.2"/>
</dbReference>
<dbReference type="Gene3D" id="1.20.1070.10">
    <property type="entry name" value="Rhodopsin 7-helix transmembrane proteins"/>
    <property type="match status" value="1"/>
</dbReference>
<feature type="transmembrane region" description="Helical" evidence="12">
    <location>
        <begin position="159"/>
        <end position="179"/>
    </location>
</feature>
<evidence type="ECO:0000313" key="15">
    <source>
        <dbReference type="RefSeq" id="XP_018011362.1"/>
    </source>
</evidence>
<dbReference type="PRINTS" id="PR00237">
    <property type="entry name" value="GPCRRHODOPSN"/>
</dbReference>
<dbReference type="OrthoDB" id="5957871at2759"/>
<evidence type="ECO:0000256" key="11">
    <source>
        <dbReference type="SAM" id="MobiDB-lite"/>
    </source>
</evidence>
<evidence type="ECO:0000256" key="4">
    <source>
        <dbReference type="ARBA" id="ARBA00022692"/>
    </source>
</evidence>
<comment type="similarity">
    <text evidence="2 10">Belongs to the G-protein coupled receptor 1 family.</text>
</comment>
<organism evidence="14 15">
    <name type="scientific">Hyalella azteca</name>
    <name type="common">Amphipod</name>
    <dbReference type="NCBI Taxonomy" id="294128"/>
    <lineage>
        <taxon>Eukaryota</taxon>
        <taxon>Metazoa</taxon>
        <taxon>Ecdysozoa</taxon>
        <taxon>Arthropoda</taxon>
        <taxon>Crustacea</taxon>
        <taxon>Multicrustacea</taxon>
        <taxon>Malacostraca</taxon>
        <taxon>Eumalacostraca</taxon>
        <taxon>Peracarida</taxon>
        <taxon>Amphipoda</taxon>
        <taxon>Senticaudata</taxon>
        <taxon>Talitrida</taxon>
        <taxon>Talitroidea</taxon>
        <taxon>Hyalellidae</taxon>
        <taxon>Hyalella</taxon>
    </lineage>
</organism>
<evidence type="ECO:0000313" key="14">
    <source>
        <dbReference type="Proteomes" id="UP000694843"/>
    </source>
</evidence>
<feature type="transmembrane region" description="Helical" evidence="12">
    <location>
        <begin position="412"/>
        <end position="437"/>
    </location>
</feature>
<comment type="subcellular location">
    <subcellularLocation>
        <location evidence="1">Cell membrane</location>
        <topology evidence="1">Multi-pass membrane protein</topology>
    </subcellularLocation>
</comment>
<name>A0A8B7NCP7_HYAAZ</name>
<dbReference type="PROSITE" id="PS00237">
    <property type="entry name" value="G_PROTEIN_RECEP_F1_1"/>
    <property type="match status" value="1"/>
</dbReference>
<dbReference type="InterPro" id="IPR000276">
    <property type="entry name" value="GPCR_Rhodpsn"/>
</dbReference>
<dbReference type="GO" id="GO:0005886">
    <property type="term" value="C:plasma membrane"/>
    <property type="evidence" value="ECO:0007669"/>
    <property type="project" value="UniProtKB-SubCell"/>
</dbReference>
<evidence type="ECO:0000256" key="2">
    <source>
        <dbReference type="ARBA" id="ARBA00010663"/>
    </source>
</evidence>
<evidence type="ECO:0000259" key="13">
    <source>
        <dbReference type="PROSITE" id="PS50262"/>
    </source>
</evidence>
<feature type="transmembrane region" description="Helical" evidence="12">
    <location>
        <begin position="80"/>
        <end position="104"/>
    </location>
</feature>
<evidence type="ECO:0000256" key="12">
    <source>
        <dbReference type="SAM" id="Phobius"/>
    </source>
</evidence>
<gene>
    <name evidence="15" type="primary">LOC108668630</name>
</gene>
<dbReference type="Proteomes" id="UP000694843">
    <property type="component" value="Unplaced"/>
</dbReference>
<proteinExistence type="inferred from homology"/>
<dbReference type="PROSITE" id="PS50262">
    <property type="entry name" value="G_PROTEIN_RECEP_F1_2"/>
    <property type="match status" value="1"/>
</dbReference>
<dbReference type="PRINTS" id="PR01103">
    <property type="entry name" value="ADRENERGICR"/>
</dbReference>
<keyword evidence="3" id="KW-1003">Cell membrane</keyword>
<evidence type="ECO:0000256" key="1">
    <source>
        <dbReference type="ARBA" id="ARBA00004651"/>
    </source>
</evidence>
<feature type="region of interest" description="Disordered" evidence="11">
    <location>
        <begin position="1"/>
        <end position="25"/>
    </location>
</feature>
<feature type="transmembrane region" description="Helical" evidence="12">
    <location>
        <begin position="200"/>
        <end position="221"/>
    </location>
</feature>
<evidence type="ECO:0000256" key="9">
    <source>
        <dbReference type="ARBA" id="ARBA00023224"/>
    </source>
</evidence>